<evidence type="ECO:0000313" key="2">
    <source>
        <dbReference type="Proteomes" id="UP000053048"/>
    </source>
</evidence>
<dbReference type="EMBL" id="LKEJ01000153">
    <property type="protein sequence ID" value="KTB58644.1"/>
    <property type="molecule type" value="Genomic_DNA"/>
</dbReference>
<evidence type="ECO:0008006" key="3">
    <source>
        <dbReference type="Google" id="ProtNLM"/>
    </source>
</evidence>
<proteinExistence type="predicted"/>
<dbReference type="AlphaFoldDB" id="A0A0W0HCV3"/>
<keyword evidence="2" id="KW-1185">Reference proteome</keyword>
<evidence type="ECO:0000313" key="1">
    <source>
        <dbReference type="EMBL" id="KTB58644.1"/>
    </source>
</evidence>
<dbReference type="Proteomes" id="UP000053048">
    <property type="component" value="Unassembled WGS sequence"/>
</dbReference>
<protein>
    <recommendedName>
        <fullName evidence="3">PilZ domain-containing protein</fullName>
    </recommendedName>
</protein>
<gene>
    <name evidence="1" type="ORF">AO067_22095</name>
</gene>
<reference evidence="1 2" key="1">
    <citation type="submission" date="2015-09" db="EMBL/GenBank/DDBJ databases">
        <title>Genome sequence of ICMP 13104.</title>
        <authorList>
            <person name="Visnovsky S."/>
            <person name="Lu A."/>
            <person name="Panda P."/>
            <person name="Pitman A."/>
        </authorList>
    </citation>
    <scope>NUCLEOTIDE SEQUENCE [LARGE SCALE GENOMIC DNA]</scope>
    <source>
        <strain evidence="1 2">ICMP 13104</strain>
    </source>
</reference>
<comment type="caution">
    <text evidence="1">The sequence shown here is derived from an EMBL/GenBank/DDBJ whole genome shotgun (WGS) entry which is preliminary data.</text>
</comment>
<accession>A0A0W0HCV3</accession>
<sequence>MQPDSLLTQAELDFIQSMQRNPQLNVRDSTRSLLVNGGIQIQDLLTRLAAHEQVTIHAQFENQQMNFPLHLVEDEFHALHLELGAPSIFEEGPQIRPWRLALTEPIPLETEKGTLSSLWIHELSFKGVLLESRKEGKLPRSFSAWFTPAGQAPIAMKGKLERQTKPAFGAYRLNQHSKEDAERLRQFILEEHRRVHPALHKLHK</sequence>
<name>A0A0W0HCV3_PSEVI</name>
<organism evidence="1 2">
    <name type="scientific">Pseudomonas viridiflava ICMP 13104</name>
    <dbReference type="NCBI Taxonomy" id="1198305"/>
    <lineage>
        <taxon>Bacteria</taxon>
        <taxon>Pseudomonadati</taxon>
        <taxon>Pseudomonadota</taxon>
        <taxon>Gammaproteobacteria</taxon>
        <taxon>Pseudomonadales</taxon>
        <taxon>Pseudomonadaceae</taxon>
        <taxon>Pseudomonas</taxon>
    </lineage>
</organism>